<evidence type="ECO:0000313" key="2">
    <source>
        <dbReference type="EMBL" id="OQR92566.1"/>
    </source>
</evidence>
<dbReference type="AlphaFoldDB" id="A0A1V9Z3J0"/>
<keyword evidence="1" id="KW-0472">Membrane</keyword>
<proteinExistence type="predicted"/>
<evidence type="ECO:0000256" key="1">
    <source>
        <dbReference type="SAM" id="Phobius"/>
    </source>
</evidence>
<organism evidence="2 3">
    <name type="scientific">Achlya hypogyna</name>
    <name type="common">Oomycete</name>
    <name type="synonym">Protoachlya hypogyna</name>
    <dbReference type="NCBI Taxonomy" id="1202772"/>
    <lineage>
        <taxon>Eukaryota</taxon>
        <taxon>Sar</taxon>
        <taxon>Stramenopiles</taxon>
        <taxon>Oomycota</taxon>
        <taxon>Saprolegniomycetes</taxon>
        <taxon>Saprolegniales</taxon>
        <taxon>Achlyaceae</taxon>
        <taxon>Achlya</taxon>
    </lineage>
</organism>
<feature type="transmembrane region" description="Helical" evidence="1">
    <location>
        <begin position="12"/>
        <end position="31"/>
    </location>
</feature>
<evidence type="ECO:0000313" key="3">
    <source>
        <dbReference type="Proteomes" id="UP000243579"/>
    </source>
</evidence>
<dbReference type="EMBL" id="JNBR01000452">
    <property type="protein sequence ID" value="OQR92566.1"/>
    <property type="molecule type" value="Genomic_DNA"/>
</dbReference>
<name>A0A1V9Z3J0_ACHHY</name>
<keyword evidence="1" id="KW-1133">Transmembrane helix</keyword>
<protein>
    <submittedName>
        <fullName evidence="2">Uncharacterized protein</fullName>
    </submittedName>
</protein>
<reference evidence="2 3" key="1">
    <citation type="journal article" date="2014" name="Genome Biol. Evol.">
        <title>The secreted proteins of Achlya hypogyna and Thraustotheca clavata identify the ancestral oomycete secretome and reveal gene acquisitions by horizontal gene transfer.</title>
        <authorList>
            <person name="Misner I."/>
            <person name="Blouin N."/>
            <person name="Leonard G."/>
            <person name="Richards T.A."/>
            <person name="Lane C.E."/>
        </authorList>
    </citation>
    <scope>NUCLEOTIDE SEQUENCE [LARGE SCALE GENOMIC DNA]</scope>
    <source>
        <strain evidence="2 3">ATCC 48635</strain>
    </source>
</reference>
<keyword evidence="3" id="KW-1185">Reference proteome</keyword>
<gene>
    <name evidence="2" type="ORF">ACHHYP_03508</name>
</gene>
<sequence length="134" mass="15186">MLETESVLHWRLVVYWVVFLLLVLAPLDALLQATFEATDWYKIDTTTVAPKDTATPTRVQRTALEKRWPLAVQKRLSSRALFREYVPLVITTWLLGVVPVYTPLDAYVEAALVVAAAILGALFLHQALNRQLLK</sequence>
<keyword evidence="1" id="KW-0812">Transmembrane</keyword>
<comment type="caution">
    <text evidence="2">The sequence shown here is derived from an EMBL/GenBank/DDBJ whole genome shotgun (WGS) entry which is preliminary data.</text>
</comment>
<feature type="transmembrane region" description="Helical" evidence="1">
    <location>
        <begin position="110"/>
        <end position="128"/>
    </location>
</feature>
<dbReference type="OrthoDB" id="10434024at2759"/>
<dbReference type="Proteomes" id="UP000243579">
    <property type="component" value="Unassembled WGS sequence"/>
</dbReference>
<accession>A0A1V9Z3J0</accession>